<keyword evidence="1" id="KW-0472">Membrane</keyword>
<sequence>MHGGVLGMVGQPLVLKFIVGTCFGAFIVSFAVIFWVTIKVLSKTGCMVDKPEDQGLSRRERQARRRSRFDRYYVADEFRSLRKAAAIAWTSSFLSFGSIVLIGLLFGERASH</sequence>
<protein>
    <submittedName>
        <fullName evidence="2">Uncharacterized protein</fullName>
    </submittedName>
</protein>
<accession>A0A2A6JEU0</accession>
<dbReference type="Proteomes" id="UP000220768">
    <property type="component" value="Unassembled WGS sequence"/>
</dbReference>
<gene>
    <name evidence="2" type="ORF">CO666_09095</name>
</gene>
<dbReference type="EMBL" id="NWSV01000004">
    <property type="protein sequence ID" value="PDT04876.1"/>
    <property type="molecule type" value="Genomic_DNA"/>
</dbReference>
<proteinExistence type="predicted"/>
<evidence type="ECO:0000313" key="2">
    <source>
        <dbReference type="EMBL" id="PDT04876.1"/>
    </source>
</evidence>
<feature type="transmembrane region" description="Helical" evidence="1">
    <location>
        <begin position="86"/>
        <end position="106"/>
    </location>
</feature>
<comment type="caution">
    <text evidence="2">The sequence shown here is derived from an EMBL/GenBank/DDBJ whole genome shotgun (WGS) entry which is preliminary data.</text>
</comment>
<keyword evidence="3" id="KW-1185">Reference proteome</keyword>
<evidence type="ECO:0000256" key="1">
    <source>
        <dbReference type="SAM" id="Phobius"/>
    </source>
</evidence>
<organism evidence="2 3">
    <name type="scientific">Rhizobium chutanense</name>
    <dbReference type="NCBI Taxonomy" id="2035448"/>
    <lineage>
        <taxon>Bacteria</taxon>
        <taxon>Pseudomonadati</taxon>
        <taxon>Pseudomonadota</taxon>
        <taxon>Alphaproteobacteria</taxon>
        <taxon>Hyphomicrobiales</taxon>
        <taxon>Rhizobiaceae</taxon>
        <taxon>Rhizobium/Agrobacterium group</taxon>
        <taxon>Rhizobium</taxon>
    </lineage>
</organism>
<name>A0A2A6JEU0_9HYPH</name>
<dbReference type="AlphaFoldDB" id="A0A2A6JEU0"/>
<feature type="transmembrane region" description="Helical" evidence="1">
    <location>
        <begin position="13"/>
        <end position="38"/>
    </location>
</feature>
<reference evidence="2 3" key="1">
    <citation type="submission" date="2017-09" db="EMBL/GenBank/DDBJ databases">
        <title>Comparative genomics of rhizobia isolated from Phaseolus vulgaris in China.</title>
        <authorList>
            <person name="Tong W."/>
        </authorList>
    </citation>
    <scope>NUCLEOTIDE SEQUENCE [LARGE SCALE GENOMIC DNA]</scope>
    <source>
        <strain evidence="2 3">C5</strain>
    </source>
</reference>
<evidence type="ECO:0000313" key="3">
    <source>
        <dbReference type="Proteomes" id="UP000220768"/>
    </source>
</evidence>
<keyword evidence="1" id="KW-0812">Transmembrane</keyword>
<keyword evidence="1" id="KW-1133">Transmembrane helix</keyword>